<dbReference type="InterPro" id="IPR036909">
    <property type="entry name" value="Cyt_c-like_dom_sf"/>
</dbReference>
<evidence type="ECO:0000256" key="1">
    <source>
        <dbReference type="SAM" id="SignalP"/>
    </source>
</evidence>
<dbReference type="Pfam" id="PF07587">
    <property type="entry name" value="PSD1"/>
    <property type="match status" value="1"/>
</dbReference>
<dbReference type="PANTHER" id="PTHR35889">
    <property type="entry name" value="CYCLOINULO-OLIGOSACCHARIDE FRUCTANOTRANSFERASE-RELATED"/>
    <property type="match status" value="1"/>
</dbReference>
<dbReference type="GO" id="GO:0009055">
    <property type="term" value="F:electron transfer activity"/>
    <property type="evidence" value="ECO:0007669"/>
    <property type="project" value="InterPro"/>
</dbReference>
<feature type="domain" description="DUF1549" evidence="2">
    <location>
        <begin position="164"/>
        <end position="369"/>
    </location>
</feature>
<comment type="caution">
    <text evidence="5">The sequence shown here is derived from an EMBL/GenBank/DDBJ whole genome shotgun (WGS) entry which is preliminary data.</text>
</comment>
<dbReference type="RefSeq" id="WP_105354750.1">
    <property type="nucleotide sequence ID" value="NZ_PUIB01000014.1"/>
</dbReference>
<evidence type="ECO:0000313" key="5">
    <source>
        <dbReference type="EMBL" id="PQO35615.1"/>
    </source>
</evidence>
<organism evidence="5 6">
    <name type="scientific">Blastopirellula marina</name>
    <dbReference type="NCBI Taxonomy" id="124"/>
    <lineage>
        <taxon>Bacteria</taxon>
        <taxon>Pseudomonadati</taxon>
        <taxon>Planctomycetota</taxon>
        <taxon>Planctomycetia</taxon>
        <taxon>Pirellulales</taxon>
        <taxon>Pirellulaceae</taxon>
        <taxon>Blastopirellula</taxon>
    </lineage>
</organism>
<dbReference type="Pfam" id="PF07583">
    <property type="entry name" value="PSCyt2"/>
    <property type="match status" value="1"/>
</dbReference>
<name>A0A2S8FTV4_9BACT</name>
<keyword evidence="1" id="KW-0732">Signal</keyword>
<gene>
    <name evidence="5" type="ORF">C5Y98_13315</name>
</gene>
<dbReference type="EMBL" id="PUIB01000014">
    <property type="protein sequence ID" value="PQO35615.1"/>
    <property type="molecule type" value="Genomic_DNA"/>
</dbReference>
<dbReference type="Proteomes" id="UP000239388">
    <property type="component" value="Unassembled WGS sequence"/>
</dbReference>
<feature type="chain" id="PRO_5015392413" description="Cytochrome c domain-containing protein" evidence="1">
    <location>
        <begin position="21"/>
        <end position="1084"/>
    </location>
</feature>
<accession>A0A2S8FTV4</accession>
<dbReference type="GO" id="GO:0020037">
    <property type="term" value="F:heme binding"/>
    <property type="evidence" value="ECO:0007669"/>
    <property type="project" value="InterPro"/>
</dbReference>
<evidence type="ECO:0000259" key="4">
    <source>
        <dbReference type="Pfam" id="PF07635"/>
    </source>
</evidence>
<dbReference type="SUPFAM" id="SSF46626">
    <property type="entry name" value="Cytochrome c"/>
    <property type="match status" value="1"/>
</dbReference>
<evidence type="ECO:0000313" key="6">
    <source>
        <dbReference type="Proteomes" id="UP000239388"/>
    </source>
</evidence>
<evidence type="ECO:0008006" key="7">
    <source>
        <dbReference type="Google" id="ProtNLM"/>
    </source>
</evidence>
<evidence type="ECO:0000259" key="3">
    <source>
        <dbReference type="Pfam" id="PF07587"/>
    </source>
</evidence>
<dbReference type="Pfam" id="PF07635">
    <property type="entry name" value="PSCyt1"/>
    <property type="match status" value="1"/>
</dbReference>
<dbReference type="InterPro" id="IPR013320">
    <property type="entry name" value="ConA-like_dom_sf"/>
</dbReference>
<dbReference type="OrthoDB" id="127107at2"/>
<reference evidence="5 6" key="1">
    <citation type="submission" date="2018-02" db="EMBL/GenBank/DDBJ databases">
        <title>Comparative genomes isolates from brazilian mangrove.</title>
        <authorList>
            <person name="Araujo J.E."/>
            <person name="Taketani R.G."/>
            <person name="Silva M.C.P."/>
            <person name="Loureco M.V."/>
            <person name="Andreote F.D."/>
        </authorList>
    </citation>
    <scope>NUCLEOTIDE SEQUENCE [LARGE SCALE GENOMIC DNA]</scope>
    <source>
        <strain evidence="5 6">NAP PRIS-MGV</strain>
    </source>
</reference>
<feature type="domain" description="DUF1553" evidence="3">
    <location>
        <begin position="545"/>
        <end position="781"/>
    </location>
</feature>
<dbReference type="AlphaFoldDB" id="A0A2S8FTV4"/>
<sequence>MFIRALAILSLFACSAAAFAEESIDVEHLKFFESKVRPLLASKCVTCHNGEKQKGELRLDSLDGMLQGGESGAAVVPGKPDESLLIDAINYTSYEMPPNGQLSPESIEILTRWVKMGAPWPEADSNLIRTSDKTFTDEDRSWWAIQPVQDPAVPHAGDGWARNEVDHFVARKLQEAGLEPAPEADRYELVRRAYFDLHGLPPTPEQVDAFVNDDRPDAWQRLVRELLDSPRYGERWAQHWLDVVRYAESDGYNEDAFRPSAGAYRDYVIRSLNDDKPYNQFVREQLAGDEINPDDPDVFIGTSYLRLGIYEWNQRNARMHWDIIVNEMTRVTGEAFLGIGIGCAQCHDHKFDPILQKDYYGLQAFLSSVSWPMDRQLATKEEIDAYRQQQQAWEEATQAIRAEMDELTKAAFASNQKYIVGQFPEDVQEIYYKPEEEKTTYEKQLSYLVFRQAHRAAAGFDHEKSLKSKPDQLKRYQELKEELKKFDSLKPAALPNAFVATDVGVEPAPTYLLTRTTKEEVEPSFLALLCDEKPQITPTETTTGRRTALADWVVREQNPLSTRVIVNRVWQRHFGKGIVPTPNDFGTLGEPPSHPELLDWLTSRFLEEGWKLKPLHELIMNSAAYRQTARREPSATEGNSDPTNRLLWRFPPQRLDAEEVRDAQLAISGELQQRDGGDSVAGTSPYRSIFVKKMRNRPDEMLRGFDAPLGFESASERIATTTPLQSLLLVNGKWSLDRSRAFAKRLLGDKKELTADDIRAAYQLAYGRAATDAEVKGALAFIQSQVERIGGPAPTPTLPGDKFPNEIGLRPITQYFSPAADFQLGEKSLWIQPDSRFERLHVQKAENLGDQFTVEAIVNLDRIYEDASVNTLLSRWNGGTKSNGWNIGVTSKKSAYHPQNFIVQLVGRTFQDEPAYEVVASGLTYPLGKPVYLAAAISATSSPDNPTSGKVTFYMQDLSDPNAKLQTATVETSVVSQIQNPALKIIAGGRDSAGHLWDGQLARLTVSQGALPQQQLLIGAESAKPERILDWTFNGTDGEHPAPHAAWLRQTPKANPSDASNKMLGAVTDFCQALFNSNEFLYLH</sequence>
<protein>
    <recommendedName>
        <fullName evidence="7">Cytochrome c domain-containing protein</fullName>
    </recommendedName>
</protein>
<proteinExistence type="predicted"/>
<dbReference type="SUPFAM" id="SSF49899">
    <property type="entry name" value="Concanavalin A-like lectins/glucanases"/>
    <property type="match status" value="1"/>
</dbReference>
<dbReference type="InterPro" id="IPR011444">
    <property type="entry name" value="DUF1549"/>
</dbReference>
<feature type="domain" description="Cytochrome C Planctomycete-type" evidence="4">
    <location>
        <begin position="44"/>
        <end position="100"/>
    </location>
</feature>
<dbReference type="PANTHER" id="PTHR35889:SF3">
    <property type="entry name" value="F-BOX DOMAIN-CONTAINING PROTEIN"/>
    <property type="match status" value="1"/>
</dbReference>
<dbReference type="Gene3D" id="2.60.120.200">
    <property type="match status" value="1"/>
</dbReference>
<feature type="signal peptide" evidence="1">
    <location>
        <begin position="1"/>
        <end position="20"/>
    </location>
</feature>
<evidence type="ECO:0000259" key="2">
    <source>
        <dbReference type="Pfam" id="PF07583"/>
    </source>
</evidence>
<dbReference type="InterPro" id="IPR022655">
    <property type="entry name" value="DUF1553"/>
</dbReference>
<dbReference type="InterPro" id="IPR011429">
    <property type="entry name" value="Cyt_c_Planctomycete-type"/>
</dbReference>